<dbReference type="Pfam" id="PF00107">
    <property type="entry name" value="ADH_zinc_N"/>
    <property type="match status" value="1"/>
</dbReference>
<dbReference type="CDD" id="cd08290">
    <property type="entry name" value="ETR"/>
    <property type="match status" value="1"/>
</dbReference>
<dbReference type="SUPFAM" id="SSF50129">
    <property type="entry name" value="GroES-like"/>
    <property type="match status" value="1"/>
</dbReference>
<dbReference type="GO" id="GO:0006633">
    <property type="term" value="P:fatty acid biosynthetic process"/>
    <property type="evidence" value="ECO:0007669"/>
    <property type="project" value="UniProtKB-KW"/>
</dbReference>
<dbReference type="InterPro" id="IPR020843">
    <property type="entry name" value="ER"/>
</dbReference>
<evidence type="ECO:0000256" key="1">
    <source>
        <dbReference type="ARBA" id="ARBA00004173"/>
    </source>
</evidence>
<keyword evidence="16" id="KW-1185">Reference proteome</keyword>
<proteinExistence type="inferred from homology"/>
<evidence type="ECO:0000256" key="11">
    <source>
        <dbReference type="ARBA" id="ARBA00038963"/>
    </source>
</evidence>
<evidence type="ECO:0000256" key="10">
    <source>
        <dbReference type="ARBA" id="ARBA00023160"/>
    </source>
</evidence>
<gene>
    <name evidence="15" type="primary">BQ5605_C001g00116</name>
    <name evidence="15" type="ORF">BQ5605_C001G00116</name>
</gene>
<dbReference type="InterPro" id="IPR013149">
    <property type="entry name" value="ADH-like_C"/>
</dbReference>
<keyword evidence="10" id="KW-0275">Fatty acid biosynthesis</keyword>
<feature type="compositionally biased region" description="Pro residues" evidence="13">
    <location>
        <begin position="19"/>
        <end position="31"/>
    </location>
</feature>
<dbReference type="AlphaFoldDB" id="A0A2X0P5B4"/>
<keyword evidence="7" id="KW-0560">Oxidoreductase</keyword>
<evidence type="ECO:0000256" key="6">
    <source>
        <dbReference type="ARBA" id="ARBA00022946"/>
    </source>
</evidence>
<evidence type="ECO:0000256" key="13">
    <source>
        <dbReference type="SAM" id="MobiDB-lite"/>
    </source>
</evidence>
<comment type="catalytic activity">
    <reaction evidence="12">
        <text>a 2,3-saturated acyl-[ACP] + NADP(+) = a (2E)-enoyl-[ACP] + NADPH + H(+)</text>
        <dbReference type="Rhea" id="RHEA:22564"/>
        <dbReference type="Rhea" id="RHEA-COMP:9925"/>
        <dbReference type="Rhea" id="RHEA-COMP:9926"/>
        <dbReference type="ChEBI" id="CHEBI:15378"/>
        <dbReference type="ChEBI" id="CHEBI:57783"/>
        <dbReference type="ChEBI" id="CHEBI:58349"/>
        <dbReference type="ChEBI" id="CHEBI:78784"/>
        <dbReference type="ChEBI" id="CHEBI:78785"/>
        <dbReference type="EC" id="1.3.1.104"/>
    </reaction>
</comment>
<keyword evidence="8" id="KW-0443">Lipid metabolism</keyword>
<keyword evidence="3" id="KW-0444">Lipid biosynthesis</keyword>
<comment type="subcellular location">
    <subcellularLocation>
        <location evidence="1">Mitochondrion</location>
    </subcellularLocation>
</comment>
<keyword evidence="5" id="KW-0521">NADP</keyword>
<keyword evidence="9" id="KW-0496">Mitochondrion</keyword>
<dbReference type="GO" id="GO:0005739">
    <property type="term" value="C:mitochondrion"/>
    <property type="evidence" value="ECO:0007669"/>
    <property type="project" value="UniProtKB-SubCell"/>
</dbReference>
<accession>A0A2X0P5B4</accession>
<dbReference type="Proteomes" id="UP000249464">
    <property type="component" value="Unassembled WGS sequence"/>
</dbReference>
<dbReference type="InterPro" id="IPR036291">
    <property type="entry name" value="NAD(P)-bd_dom_sf"/>
</dbReference>
<evidence type="ECO:0000256" key="3">
    <source>
        <dbReference type="ARBA" id="ARBA00022516"/>
    </source>
</evidence>
<dbReference type="GO" id="GO:0141148">
    <property type="term" value="F:enoyl-[acyl-carrier-protein] reductase (NADPH) activity"/>
    <property type="evidence" value="ECO:0007669"/>
    <property type="project" value="UniProtKB-EC"/>
</dbReference>
<evidence type="ECO:0000256" key="12">
    <source>
        <dbReference type="ARBA" id="ARBA00048843"/>
    </source>
</evidence>
<protein>
    <recommendedName>
        <fullName evidence="11">enoyl-[acyl-carrier-protein] reductase</fullName>
        <ecNumber evidence="11">1.3.1.104</ecNumber>
    </recommendedName>
</protein>
<name>A0A2X0P5B4_9BASI</name>
<evidence type="ECO:0000256" key="9">
    <source>
        <dbReference type="ARBA" id="ARBA00023128"/>
    </source>
</evidence>
<feature type="region of interest" description="Disordered" evidence="13">
    <location>
        <begin position="17"/>
        <end position="42"/>
    </location>
</feature>
<evidence type="ECO:0000256" key="8">
    <source>
        <dbReference type="ARBA" id="ARBA00023098"/>
    </source>
</evidence>
<sequence length="427" mass="47176">MNPALLPRLRAPFRLLRNYPPPTTRPSPPPRHAFSTGSGSLLAGHTSSITSQAIGYEKHGDPCEEGTLDVLEYELPRLQKGQVRLRFEMSALNPADINVIQGVYPTKPTAQTINGRTFTVMGNEGTAIVEGFEEDGKVEHEFNVGDRVVMAKAQMGTFELWLDFISEGEELFSSQAATLCINPPTAFRMLSDNLSINHNSSSNRSQWVIQNGANSAVGESVIQLARIWGIKTVNLVRARSTEQETASLKKDLKSLGADVVLTYDEFLRKGGPEEVKVLVGKDEGAELKLALNCVGGDEIKGMLKVLDRGAKLVTYGGMAKKGLTLPPSMFIFKDLIAYVLFWVRSGSKGFWLSNWVKQQNDNGQARLEMMHQLVSFIEAGQFVTPKVEIVSLGPKSGLSIEEAKSRVREVMKRQMEGRTKKVLFDFE</sequence>
<reference evidence="15 16" key="1">
    <citation type="submission" date="2016-11" db="EMBL/GenBank/DDBJ databases">
        <authorList>
            <person name="Jaros S."/>
            <person name="Januszkiewicz K."/>
            <person name="Wedrychowicz H."/>
        </authorList>
    </citation>
    <scope>NUCLEOTIDE SEQUENCE [LARGE SCALE GENOMIC DNA]</scope>
</reference>
<evidence type="ECO:0000256" key="7">
    <source>
        <dbReference type="ARBA" id="ARBA00023002"/>
    </source>
</evidence>
<keyword evidence="4" id="KW-0276">Fatty acid metabolism</keyword>
<dbReference type="Gene3D" id="3.40.50.720">
    <property type="entry name" value="NAD(P)-binding Rossmann-like Domain"/>
    <property type="match status" value="1"/>
</dbReference>
<dbReference type="InterPro" id="IPR011032">
    <property type="entry name" value="GroES-like_sf"/>
</dbReference>
<dbReference type="PANTHER" id="PTHR43981:SF2">
    <property type="entry name" value="ENOYL-[ACYL-CARRIER-PROTEIN] REDUCTASE, MITOCHONDRIAL"/>
    <property type="match status" value="1"/>
</dbReference>
<dbReference type="PANTHER" id="PTHR43981">
    <property type="entry name" value="ENOYL-[ACYL-CARRIER-PROTEIN] REDUCTASE, MITOCHONDRIAL"/>
    <property type="match status" value="1"/>
</dbReference>
<dbReference type="InterPro" id="IPR013154">
    <property type="entry name" value="ADH-like_N"/>
</dbReference>
<evidence type="ECO:0000256" key="5">
    <source>
        <dbReference type="ARBA" id="ARBA00022857"/>
    </source>
</evidence>
<organism evidence="15 16">
    <name type="scientific">Microbotryum silenes-dioicae</name>
    <dbReference type="NCBI Taxonomy" id="796604"/>
    <lineage>
        <taxon>Eukaryota</taxon>
        <taxon>Fungi</taxon>
        <taxon>Dikarya</taxon>
        <taxon>Basidiomycota</taxon>
        <taxon>Pucciniomycotina</taxon>
        <taxon>Microbotryomycetes</taxon>
        <taxon>Microbotryales</taxon>
        <taxon>Microbotryaceae</taxon>
        <taxon>Microbotryum</taxon>
    </lineage>
</organism>
<keyword evidence="6" id="KW-0809">Transit peptide</keyword>
<evidence type="ECO:0000313" key="15">
    <source>
        <dbReference type="EMBL" id="SGY44103.1"/>
    </source>
</evidence>
<dbReference type="InterPro" id="IPR051034">
    <property type="entry name" value="Mito_Enoyl-ACP_Reductase"/>
</dbReference>
<dbReference type="SUPFAM" id="SSF51735">
    <property type="entry name" value="NAD(P)-binding Rossmann-fold domains"/>
    <property type="match status" value="1"/>
</dbReference>
<evidence type="ECO:0000256" key="4">
    <source>
        <dbReference type="ARBA" id="ARBA00022832"/>
    </source>
</evidence>
<dbReference type="Gene3D" id="3.90.180.10">
    <property type="entry name" value="Medium-chain alcohol dehydrogenases, catalytic domain"/>
    <property type="match status" value="1"/>
</dbReference>
<dbReference type="EMBL" id="FQNC01000043">
    <property type="protein sequence ID" value="SGY44103.1"/>
    <property type="molecule type" value="Genomic_DNA"/>
</dbReference>
<dbReference type="Pfam" id="PF08240">
    <property type="entry name" value="ADH_N"/>
    <property type="match status" value="1"/>
</dbReference>
<dbReference type="SMART" id="SM00829">
    <property type="entry name" value="PKS_ER"/>
    <property type="match status" value="1"/>
</dbReference>
<evidence type="ECO:0000259" key="14">
    <source>
        <dbReference type="SMART" id="SM00829"/>
    </source>
</evidence>
<comment type="similarity">
    <text evidence="2">Belongs to the zinc-containing alcohol dehydrogenase family. Quinone oxidoreductase subfamily.</text>
</comment>
<dbReference type="EC" id="1.3.1.104" evidence="11"/>
<dbReference type="STRING" id="796604.A0A2X0P5B4"/>
<evidence type="ECO:0000256" key="2">
    <source>
        <dbReference type="ARBA" id="ARBA00010371"/>
    </source>
</evidence>
<feature type="domain" description="Enoyl reductase (ER)" evidence="14">
    <location>
        <begin position="66"/>
        <end position="423"/>
    </location>
</feature>
<evidence type="ECO:0000313" key="16">
    <source>
        <dbReference type="Proteomes" id="UP000249464"/>
    </source>
</evidence>